<organism evidence="7 8">
    <name type="scientific">Gemmata obscuriglobus</name>
    <dbReference type="NCBI Taxonomy" id="114"/>
    <lineage>
        <taxon>Bacteria</taxon>
        <taxon>Pseudomonadati</taxon>
        <taxon>Planctomycetota</taxon>
        <taxon>Planctomycetia</taxon>
        <taxon>Gemmatales</taxon>
        <taxon>Gemmataceae</taxon>
        <taxon>Gemmata</taxon>
    </lineage>
</organism>
<dbReference type="GO" id="GO:0004674">
    <property type="term" value="F:protein serine/threonine kinase activity"/>
    <property type="evidence" value="ECO:0007669"/>
    <property type="project" value="UniProtKB-KW"/>
</dbReference>
<dbReference type="AlphaFoldDB" id="A0A2Z3H191"/>
<keyword evidence="1" id="KW-0808">Transferase</keyword>
<dbReference type="Pfam" id="PF00069">
    <property type="entry name" value="Pkinase"/>
    <property type="match status" value="1"/>
</dbReference>
<evidence type="ECO:0000259" key="6">
    <source>
        <dbReference type="PROSITE" id="PS50011"/>
    </source>
</evidence>
<dbReference type="Proteomes" id="UP000245802">
    <property type="component" value="Chromosome"/>
</dbReference>
<sequence>MVGKTALGKYRLLRSLGAGSNAEVFLAQPLNSPDHRAVVKRVHDHVVTHPKFRQLFEAEVRSMANFHHPYAVQLIEASLDDPIGPCLVMEYVPGITLEELVQRERVLSPERVGRLLGGFCHALQAAHDAGIVHRDLKPSNLMVLNAGRPDESLKVMDFGFAGFSAKPHIQLAELTGHGAIYAIGTPAYVSPEMIRGDRVDGRSDLYSVGIILYELLTGRLPFNHHTQDKLLTAHIKDAPPRFHKIGCSHLPPPLEAVVQLALSKYPNERQQSAQELASMFGQATGEDIWAATLPEGWEPLAAEEEADVVAAPPARVRPSPADPFHVLHEFEAMMPERMAAAKLRGFVEDFGGQVLASEPGVIKLRLGVPEGYKEAKEGSGIFGWFAGRRPTVPRGQEPIELELQMDKPDPGLPRLCVVAAFRPMKDYPPQDQRNWHDRCDKLHHALRQYLGM</sequence>
<dbReference type="PROSITE" id="PS00107">
    <property type="entry name" value="PROTEIN_KINASE_ATP"/>
    <property type="match status" value="1"/>
</dbReference>
<dbReference type="KEGG" id="gog:C1280_10075"/>
<dbReference type="Gene3D" id="1.10.510.10">
    <property type="entry name" value="Transferase(Phosphotransferase) domain 1"/>
    <property type="match status" value="1"/>
</dbReference>
<dbReference type="SUPFAM" id="SSF56112">
    <property type="entry name" value="Protein kinase-like (PK-like)"/>
    <property type="match status" value="1"/>
</dbReference>
<protein>
    <submittedName>
        <fullName evidence="7">Serine/threonine protein kinase</fullName>
    </submittedName>
</protein>
<keyword evidence="2 5" id="KW-0547">Nucleotide-binding</keyword>
<gene>
    <name evidence="7" type="ORF">C1280_10075</name>
</gene>
<evidence type="ECO:0000256" key="5">
    <source>
        <dbReference type="PROSITE-ProRule" id="PRU10141"/>
    </source>
</evidence>
<keyword evidence="7" id="KW-0723">Serine/threonine-protein kinase</keyword>
<dbReference type="InterPro" id="IPR008271">
    <property type="entry name" value="Ser/Thr_kinase_AS"/>
</dbReference>
<dbReference type="PANTHER" id="PTHR43289">
    <property type="entry name" value="MITOGEN-ACTIVATED PROTEIN KINASE KINASE KINASE 20-RELATED"/>
    <property type="match status" value="1"/>
</dbReference>
<feature type="binding site" evidence="5">
    <location>
        <position position="40"/>
    </location>
    <ligand>
        <name>ATP</name>
        <dbReference type="ChEBI" id="CHEBI:30616"/>
    </ligand>
</feature>
<dbReference type="Gene3D" id="3.30.200.20">
    <property type="entry name" value="Phosphorylase Kinase, domain 1"/>
    <property type="match status" value="1"/>
</dbReference>
<feature type="domain" description="Protein kinase" evidence="6">
    <location>
        <begin position="10"/>
        <end position="281"/>
    </location>
</feature>
<keyword evidence="4 5" id="KW-0067">ATP-binding</keyword>
<keyword evidence="8" id="KW-1185">Reference proteome</keyword>
<dbReference type="PROSITE" id="PS50011">
    <property type="entry name" value="PROTEIN_KINASE_DOM"/>
    <property type="match status" value="1"/>
</dbReference>
<evidence type="ECO:0000313" key="8">
    <source>
        <dbReference type="Proteomes" id="UP000245802"/>
    </source>
</evidence>
<dbReference type="RefSeq" id="WP_010047216.1">
    <property type="nucleotide sequence ID" value="NZ_CP025958.1"/>
</dbReference>
<evidence type="ECO:0000313" key="7">
    <source>
        <dbReference type="EMBL" id="AWM37336.1"/>
    </source>
</evidence>
<evidence type="ECO:0000256" key="3">
    <source>
        <dbReference type="ARBA" id="ARBA00022777"/>
    </source>
</evidence>
<dbReference type="InterPro" id="IPR011009">
    <property type="entry name" value="Kinase-like_dom_sf"/>
</dbReference>
<dbReference type="OrthoDB" id="9801841at2"/>
<dbReference type="GO" id="GO:0005524">
    <property type="term" value="F:ATP binding"/>
    <property type="evidence" value="ECO:0007669"/>
    <property type="project" value="UniProtKB-UniRule"/>
</dbReference>
<dbReference type="CDD" id="cd14014">
    <property type="entry name" value="STKc_PknB_like"/>
    <property type="match status" value="1"/>
</dbReference>
<proteinExistence type="predicted"/>
<keyword evidence="3 7" id="KW-0418">Kinase</keyword>
<dbReference type="InterPro" id="IPR017441">
    <property type="entry name" value="Protein_kinase_ATP_BS"/>
</dbReference>
<evidence type="ECO:0000256" key="4">
    <source>
        <dbReference type="ARBA" id="ARBA00022840"/>
    </source>
</evidence>
<dbReference type="PANTHER" id="PTHR43289:SF6">
    <property type="entry name" value="SERINE_THREONINE-PROTEIN KINASE NEKL-3"/>
    <property type="match status" value="1"/>
</dbReference>
<dbReference type="SMART" id="SM00220">
    <property type="entry name" value="S_TKc"/>
    <property type="match status" value="1"/>
</dbReference>
<dbReference type="InterPro" id="IPR000719">
    <property type="entry name" value="Prot_kinase_dom"/>
</dbReference>
<dbReference type="PROSITE" id="PS00108">
    <property type="entry name" value="PROTEIN_KINASE_ST"/>
    <property type="match status" value="1"/>
</dbReference>
<accession>A0A2Z3H191</accession>
<name>A0A2Z3H191_9BACT</name>
<evidence type="ECO:0000256" key="2">
    <source>
        <dbReference type="ARBA" id="ARBA00022741"/>
    </source>
</evidence>
<evidence type="ECO:0000256" key="1">
    <source>
        <dbReference type="ARBA" id="ARBA00022679"/>
    </source>
</evidence>
<dbReference type="EMBL" id="CP025958">
    <property type="protein sequence ID" value="AWM37336.1"/>
    <property type="molecule type" value="Genomic_DNA"/>
</dbReference>
<reference evidence="7 8" key="1">
    <citation type="submission" date="2018-01" db="EMBL/GenBank/DDBJ databases">
        <title>G. obscuriglobus.</title>
        <authorList>
            <person name="Franke J."/>
            <person name="Blomberg W."/>
            <person name="Selmecki A."/>
        </authorList>
    </citation>
    <scope>NUCLEOTIDE SEQUENCE [LARGE SCALE GENOMIC DNA]</scope>
    <source>
        <strain evidence="7 8">DSM 5831</strain>
    </source>
</reference>